<accession>A0A2S7V077</accession>
<keyword evidence="1" id="KW-0472">Membrane</keyword>
<sequence length="77" mass="8476">MNVITEAEIKSVVKKHLGFAIFMAMVPIVFIQLIVYFSGDAQLSNLALYIAPISTVVACSHFIKNVLVDINANHQSK</sequence>
<proteinExistence type="predicted"/>
<dbReference type="EMBL" id="MSCH01000003">
    <property type="protein sequence ID" value="PQJ54921.1"/>
    <property type="molecule type" value="Genomic_DNA"/>
</dbReference>
<dbReference type="Proteomes" id="UP000239007">
    <property type="component" value="Unassembled WGS sequence"/>
</dbReference>
<organism evidence="2 3">
    <name type="scientific">Psychrosphaera saromensis</name>
    <dbReference type="NCBI Taxonomy" id="716813"/>
    <lineage>
        <taxon>Bacteria</taxon>
        <taxon>Pseudomonadati</taxon>
        <taxon>Pseudomonadota</taxon>
        <taxon>Gammaproteobacteria</taxon>
        <taxon>Alteromonadales</taxon>
        <taxon>Pseudoalteromonadaceae</taxon>
        <taxon>Psychrosphaera</taxon>
    </lineage>
</organism>
<reference evidence="2 3" key="1">
    <citation type="submission" date="2016-12" db="EMBL/GenBank/DDBJ databases">
        <title>Diversity of luminous bacteria.</title>
        <authorList>
            <person name="Yoshizawa S."/>
            <person name="Kogure K."/>
        </authorList>
    </citation>
    <scope>NUCLEOTIDE SEQUENCE [LARGE SCALE GENOMIC DNA]</scope>
    <source>
        <strain evidence="2 3">SA4-48</strain>
    </source>
</reference>
<evidence type="ECO:0000313" key="2">
    <source>
        <dbReference type="EMBL" id="PQJ54921.1"/>
    </source>
</evidence>
<protein>
    <submittedName>
        <fullName evidence="2">Uncharacterized protein</fullName>
    </submittedName>
</protein>
<dbReference type="AlphaFoldDB" id="A0A2S7V077"/>
<dbReference type="OrthoDB" id="6228292at2"/>
<comment type="caution">
    <text evidence="2">The sequence shown here is derived from an EMBL/GenBank/DDBJ whole genome shotgun (WGS) entry which is preliminary data.</text>
</comment>
<keyword evidence="3" id="KW-1185">Reference proteome</keyword>
<keyword evidence="1" id="KW-1133">Transmembrane helix</keyword>
<gene>
    <name evidence="2" type="ORF">BTO11_15520</name>
</gene>
<name>A0A2S7V077_9GAMM</name>
<evidence type="ECO:0000256" key="1">
    <source>
        <dbReference type="SAM" id="Phobius"/>
    </source>
</evidence>
<feature type="transmembrane region" description="Helical" evidence="1">
    <location>
        <begin position="49"/>
        <end position="67"/>
    </location>
</feature>
<feature type="transmembrane region" description="Helical" evidence="1">
    <location>
        <begin position="17"/>
        <end position="37"/>
    </location>
</feature>
<keyword evidence="1" id="KW-0812">Transmembrane</keyword>
<evidence type="ECO:0000313" key="3">
    <source>
        <dbReference type="Proteomes" id="UP000239007"/>
    </source>
</evidence>
<dbReference type="RefSeq" id="WP_105053446.1">
    <property type="nucleotide sequence ID" value="NZ_BMYG01000001.1"/>
</dbReference>